<dbReference type="EMBL" id="JBEPLW010000007">
    <property type="protein sequence ID" value="MET3575407.1"/>
    <property type="molecule type" value="Genomic_DNA"/>
</dbReference>
<feature type="chain" id="PRO_5047497725" evidence="1">
    <location>
        <begin position="28"/>
        <end position="658"/>
    </location>
</feature>
<comment type="caution">
    <text evidence="3">The sequence shown here is derived from an EMBL/GenBank/DDBJ whole genome shotgun (WGS) entry which is preliminary data.</text>
</comment>
<dbReference type="Pfam" id="PF01832">
    <property type="entry name" value="Glucosaminidase"/>
    <property type="match status" value="1"/>
</dbReference>
<dbReference type="Gene3D" id="1.10.530.10">
    <property type="match status" value="1"/>
</dbReference>
<organism evidence="3 4">
    <name type="scientific">Bhargavaea ullalensis</name>
    <dbReference type="NCBI Taxonomy" id="1265685"/>
    <lineage>
        <taxon>Bacteria</taxon>
        <taxon>Bacillati</taxon>
        <taxon>Bacillota</taxon>
        <taxon>Bacilli</taxon>
        <taxon>Bacillales</taxon>
        <taxon>Caryophanaceae</taxon>
        <taxon>Bhargavaea</taxon>
    </lineage>
</organism>
<keyword evidence="1" id="KW-0732">Signal</keyword>
<dbReference type="InterPro" id="IPR001119">
    <property type="entry name" value="SLH_dom"/>
</dbReference>
<gene>
    <name evidence="3" type="ORF">ABID49_001312</name>
</gene>
<dbReference type="InterPro" id="IPR051465">
    <property type="entry name" value="Cell_Envelope_Struct_Comp"/>
</dbReference>
<dbReference type="PANTHER" id="PTHR43308:SF5">
    <property type="entry name" value="S-LAYER PROTEIN _ PEPTIDOGLYCAN ENDO-BETA-N-ACETYLGLUCOSAMINIDASE"/>
    <property type="match status" value="1"/>
</dbReference>
<dbReference type="PROSITE" id="PS51272">
    <property type="entry name" value="SLH"/>
    <property type="match status" value="3"/>
</dbReference>
<feature type="domain" description="SLH" evidence="2">
    <location>
        <begin position="83"/>
        <end position="146"/>
    </location>
</feature>
<evidence type="ECO:0000313" key="4">
    <source>
        <dbReference type="Proteomes" id="UP001549099"/>
    </source>
</evidence>
<accession>A0ABV2GBG7</accession>
<name>A0ABV2GBG7_9BACL</name>
<dbReference type="PANTHER" id="PTHR43308">
    <property type="entry name" value="OUTER MEMBRANE PROTEIN ALPHA-RELATED"/>
    <property type="match status" value="1"/>
</dbReference>
<dbReference type="Pfam" id="PF00395">
    <property type="entry name" value="SLH"/>
    <property type="match status" value="2"/>
</dbReference>
<reference evidence="3 4" key="1">
    <citation type="submission" date="2024-06" db="EMBL/GenBank/DDBJ databases">
        <title>Genomic Encyclopedia of Type Strains, Phase IV (KMG-IV): sequencing the most valuable type-strain genomes for metagenomic binning, comparative biology and taxonomic classification.</title>
        <authorList>
            <person name="Goeker M."/>
        </authorList>
    </citation>
    <scope>NUCLEOTIDE SEQUENCE [LARGE SCALE GENOMIC DNA]</scope>
    <source>
        <strain evidence="3 4">DSM 26128</strain>
    </source>
</reference>
<evidence type="ECO:0000259" key="2">
    <source>
        <dbReference type="PROSITE" id="PS51272"/>
    </source>
</evidence>
<sequence>MGKKLKHSAAWLLVASIIFMAAIPASAAADDVTGHWAEKDMRFLIDRGVLQGDDTGYHPNKVITRGQFAVLLARALKLEQAPGDITFTDVDNRSGYLAELLAAANAGIIDGYPDGTFRPSDKIKRQHMAVMMKRAMDYLKLEGKSPGYKFTDEREMLPSYRSMVYDLAGAGIFTGSKQPDGSYLFRPMNEAHRWEAATVITRLIKLAEKIEDEEVPSPSPSPQMDYATAVVDSKGNYTTLRKFKSFDEAAKALASGQVVLYKSSIVKMQSGVVITKPALTGSTLTNVYEKPDFKTAFTYVTSDSELEYLESNSQYVKVRLSGKDGYIKHENADLKTWNMLKGRSYYTADGAGNLVHYIFSNRTGGYLSYPTGKAPDGMTPGTKYTSWDQIHFADANGKPALTNYNYYQFLPARTKTVYSAEDIDAYVMKKLKALEETKNAAYTDASKKSKLIGIGKVLKNAEEEKGINALMILALAQHESNYGMSDKAQLYNNLFGLAVYDDLDKNHTFHKYKSIEENVNTLADQYWNKNYIPPTGSYANGSAFGTKAVGFNVKYASDPYWGAKAAGHAYRADKEMGGRDYGRYTLGVTKADDLKARTSPEVGNNILFSYKRAGMPVVIIGSNYNEAEKRTWQNVLSDDNGRYSVHLAGEYVDIIHQP</sequence>
<feature type="domain" description="SLH" evidence="2">
    <location>
        <begin position="147"/>
        <end position="214"/>
    </location>
</feature>
<dbReference type="InterPro" id="IPR002901">
    <property type="entry name" value="MGlyc_endo_b_GlcNAc-like_dom"/>
</dbReference>
<dbReference type="Proteomes" id="UP001549099">
    <property type="component" value="Unassembled WGS sequence"/>
</dbReference>
<protein>
    <submittedName>
        <fullName evidence="3">Beta-N-acetylglucosaminidase</fullName>
    </submittedName>
</protein>
<keyword evidence="4" id="KW-1185">Reference proteome</keyword>
<feature type="domain" description="SLH" evidence="2">
    <location>
        <begin position="24"/>
        <end position="82"/>
    </location>
</feature>
<proteinExistence type="predicted"/>
<feature type="signal peptide" evidence="1">
    <location>
        <begin position="1"/>
        <end position="27"/>
    </location>
</feature>
<evidence type="ECO:0000256" key="1">
    <source>
        <dbReference type="SAM" id="SignalP"/>
    </source>
</evidence>
<dbReference type="RefSeq" id="WP_354196545.1">
    <property type="nucleotide sequence ID" value="NZ_JBEPLW010000007.1"/>
</dbReference>
<evidence type="ECO:0000313" key="3">
    <source>
        <dbReference type="EMBL" id="MET3575407.1"/>
    </source>
</evidence>